<protein>
    <submittedName>
        <fullName evidence="8">Transcriptional regulator</fullName>
    </submittedName>
</protein>
<dbReference type="CDD" id="cd00383">
    <property type="entry name" value="trans_reg_C"/>
    <property type="match status" value="1"/>
</dbReference>
<name>A0A0D8JCZ7_9BACT</name>
<dbReference type="EMBL" id="JRHC01000001">
    <property type="protein sequence ID" value="KJF44772.1"/>
    <property type="molecule type" value="Genomic_DNA"/>
</dbReference>
<comment type="caution">
    <text evidence="8">The sequence shown here is derived from an EMBL/GenBank/DDBJ whole genome shotgun (WGS) entry which is preliminary data.</text>
</comment>
<evidence type="ECO:0000256" key="2">
    <source>
        <dbReference type="ARBA" id="ARBA00023012"/>
    </source>
</evidence>
<dbReference type="STRING" id="1544798.LH29_04830"/>
<dbReference type="Pfam" id="PF00486">
    <property type="entry name" value="Trans_reg_C"/>
    <property type="match status" value="1"/>
</dbReference>
<dbReference type="GO" id="GO:0000156">
    <property type="term" value="F:phosphorelay response regulator activity"/>
    <property type="evidence" value="ECO:0007669"/>
    <property type="project" value="TreeGrafter"/>
</dbReference>
<dbReference type="SUPFAM" id="SSF52172">
    <property type="entry name" value="CheY-like"/>
    <property type="match status" value="1"/>
</dbReference>
<dbReference type="PANTHER" id="PTHR48111">
    <property type="entry name" value="REGULATOR OF RPOS"/>
    <property type="match status" value="1"/>
</dbReference>
<dbReference type="SMART" id="SM00862">
    <property type="entry name" value="Trans_reg_C"/>
    <property type="match status" value="1"/>
</dbReference>
<dbReference type="PROSITE" id="PS51755">
    <property type="entry name" value="OMPR_PHOB"/>
    <property type="match status" value="1"/>
</dbReference>
<dbReference type="GO" id="GO:0006355">
    <property type="term" value="P:regulation of DNA-templated transcription"/>
    <property type="evidence" value="ECO:0007669"/>
    <property type="project" value="InterPro"/>
</dbReference>
<dbReference type="SMART" id="SM00448">
    <property type="entry name" value="REC"/>
    <property type="match status" value="1"/>
</dbReference>
<feature type="domain" description="OmpR/PhoB-type" evidence="7">
    <location>
        <begin position="133"/>
        <end position="230"/>
    </location>
</feature>
<dbReference type="Pfam" id="PF00072">
    <property type="entry name" value="Response_reg"/>
    <property type="match status" value="1"/>
</dbReference>
<dbReference type="CDD" id="cd17574">
    <property type="entry name" value="REC_OmpR"/>
    <property type="match status" value="1"/>
</dbReference>
<evidence type="ECO:0000259" key="7">
    <source>
        <dbReference type="PROSITE" id="PS51755"/>
    </source>
</evidence>
<keyword evidence="1 4" id="KW-0597">Phosphoprotein</keyword>
<evidence type="ECO:0000256" key="5">
    <source>
        <dbReference type="PROSITE-ProRule" id="PRU01091"/>
    </source>
</evidence>
<reference evidence="8 9" key="1">
    <citation type="submission" date="2014-09" db="EMBL/GenBank/DDBJ databases">
        <title>Draft Genome Sequence of Draconibacterium sp. JN14CK-3.</title>
        <authorList>
            <person name="Dong C."/>
            <person name="Lai Q."/>
            <person name="Shao Z."/>
        </authorList>
    </citation>
    <scope>NUCLEOTIDE SEQUENCE [LARGE SCALE GENOMIC DNA]</scope>
    <source>
        <strain evidence="8 9">JN14CK-3</strain>
    </source>
</reference>
<keyword evidence="9" id="KW-1185">Reference proteome</keyword>
<evidence type="ECO:0000256" key="3">
    <source>
        <dbReference type="ARBA" id="ARBA00023125"/>
    </source>
</evidence>
<dbReference type="GO" id="GO:0032993">
    <property type="term" value="C:protein-DNA complex"/>
    <property type="evidence" value="ECO:0007669"/>
    <property type="project" value="TreeGrafter"/>
</dbReference>
<evidence type="ECO:0000313" key="9">
    <source>
        <dbReference type="Proteomes" id="UP000032544"/>
    </source>
</evidence>
<dbReference type="InterPro" id="IPR039420">
    <property type="entry name" value="WalR-like"/>
</dbReference>
<dbReference type="GO" id="GO:0000976">
    <property type="term" value="F:transcription cis-regulatory region binding"/>
    <property type="evidence" value="ECO:0007669"/>
    <property type="project" value="TreeGrafter"/>
</dbReference>
<organism evidence="8 9">
    <name type="scientific">Draconibacterium sediminis</name>
    <dbReference type="NCBI Taxonomy" id="1544798"/>
    <lineage>
        <taxon>Bacteria</taxon>
        <taxon>Pseudomonadati</taxon>
        <taxon>Bacteroidota</taxon>
        <taxon>Bacteroidia</taxon>
        <taxon>Marinilabiliales</taxon>
        <taxon>Prolixibacteraceae</taxon>
        <taxon>Draconibacterium</taxon>
    </lineage>
</organism>
<proteinExistence type="predicted"/>
<feature type="domain" description="Response regulatory" evidence="6">
    <location>
        <begin position="7"/>
        <end position="122"/>
    </location>
</feature>
<dbReference type="GO" id="GO:0005829">
    <property type="term" value="C:cytosol"/>
    <property type="evidence" value="ECO:0007669"/>
    <property type="project" value="TreeGrafter"/>
</dbReference>
<evidence type="ECO:0000313" key="8">
    <source>
        <dbReference type="EMBL" id="KJF44772.1"/>
    </source>
</evidence>
<evidence type="ECO:0000259" key="6">
    <source>
        <dbReference type="PROSITE" id="PS50110"/>
    </source>
</evidence>
<dbReference type="InterPro" id="IPR001789">
    <property type="entry name" value="Sig_transdc_resp-reg_receiver"/>
</dbReference>
<feature type="modified residue" description="4-aspartylphosphate" evidence="4">
    <location>
        <position position="57"/>
    </location>
</feature>
<dbReference type="Gene3D" id="1.10.10.10">
    <property type="entry name" value="Winged helix-like DNA-binding domain superfamily/Winged helix DNA-binding domain"/>
    <property type="match status" value="1"/>
</dbReference>
<dbReference type="Gene3D" id="3.40.50.2300">
    <property type="match status" value="1"/>
</dbReference>
<gene>
    <name evidence="8" type="ORF">LH29_04830</name>
</gene>
<dbReference type="InterPro" id="IPR036388">
    <property type="entry name" value="WH-like_DNA-bd_sf"/>
</dbReference>
<dbReference type="Proteomes" id="UP000032544">
    <property type="component" value="Unassembled WGS sequence"/>
</dbReference>
<sequence length="230" mass="26405">MDEKNLNIILVEDDLNLGFLLEDFLKSRGVGVTLYRDGEEGLEGFKKNGDFNFCIFDVMLPKMDGFTLAKKVKAVQPEIPVVFLTARAMKEDKMKGYNIGADDYITKPFDEDELWCKIVAISKRSDFIQEESETVYQVGAYEFDYENLSLSLDGNIKRLTTREAEVLRMLCKEKKNVVRREQILTAIWGENDYFAGRSLDVFISKLRKYFSGDPSISIENVVKVGYILHC</sequence>
<dbReference type="OrthoDB" id="9790442at2"/>
<dbReference type="PANTHER" id="PTHR48111:SF40">
    <property type="entry name" value="PHOSPHATE REGULON TRANSCRIPTIONAL REGULATORY PROTEIN PHOB"/>
    <property type="match status" value="1"/>
</dbReference>
<dbReference type="InterPro" id="IPR001867">
    <property type="entry name" value="OmpR/PhoB-type_DNA-bd"/>
</dbReference>
<dbReference type="PROSITE" id="PS50110">
    <property type="entry name" value="RESPONSE_REGULATORY"/>
    <property type="match status" value="1"/>
</dbReference>
<evidence type="ECO:0000256" key="1">
    <source>
        <dbReference type="ARBA" id="ARBA00022553"/>
    </source>
</evidence>
<accession>A0A0D8JCZ7</accession>
<dbReference type="AlphaFoldDB" id="A0A0D8JCZ7"/>
<feature type="DNA-binding region" description="OmpR/PhoB-type" evidence="5">
    <location>
        <begin position="133"/>
        <end position="230"/>
    </location>
</feature>
<keyword evidence="2" id="KW-0902">Two-component regulatory system</keyword>
<keyword evidence="3 5" id="KW-0238">DNA-binding</keyword>
<dbReference type="RefSeq" id="WP_045026305.1">
    <property type="nucleotide sequence ID" value="NZ_CAJXKZ010000003.1"/>
</dbReference>
<evidence type="ECO:0000256" key="4">
    <source>
        <dbReference type="PROSITE-ProRule" id="PRU00169"/>
    </source>
</evidence>
<dbReference type="InterPro" id="IPR011006">
    <property type="entry name" value="CheY-like_superfamily"/>
</dbReference>